<dbReference type="Proteomes" id="UP000235965">
    <property type="component" value="Unassembled WGS sequence"/>
</dbReference>
<evidence type="ECO:0000313" key="1">
    <source>
        <dbReference type="EMBL" id="PNF37258.1"/>
    </source>
</evidence>
<evidence type="ECO:0008006" key="3">
    <source>
        <dbReference type="Google" id="ProtNLM"/>
    </source>
</evidence>
<dbReference type="EMBL" id="NEVH01006721">
    <property type="protein sequence ID" value="PNF37258.1"/>
    <property type="molecule type" value="Genomic_DNA"/>
</dbReference>
<evidence type="ECO:0000313" key="2">
    <source>
        <dbReference type="Proteomes" id="UP000235965"/>
    </source>
</evidence>
<organism evidence="1 2">
    <name type="scientific">Cryptotermes secundus</name>
    <dbReference type="NCBI Taxonomy" id="105785"/>
    <lineage>
        <taxon>Eukaryota</taxon>
        <taxon>Metazoa</taxon>
        <taxon>Ecdysozoa</taxon>
        <taxon>Arthropoda</taxon>
        <taxon>Hexapoda</taxon>
        <taxon>Insecta</taxon>
        <taxon>Pterygota</taxon>
        <taxon>Neoptera</taxon>
        <taxon>Polyneoptera</taxon>
        <taxon>Dictyoptera</taxon>
        <taxon>Blattodea</taxon>
        <taxon>Blattoidea</taxon>
        <taxon>Termitoidae</taxon>
        <taxon>Kalotermitidae</taxon>
        <taxon>Cryptotermitinae</taxon>
        <taxon>Cryptotermes</taxon>
    </lineage>
</organism>
<name>A0A2J7R8U2_9NEOP</name>
<protein>
    <recommendedName>
        <fullName evidence="3">Endonuclease/exonuclease/phosphatase domain-containing protein</fullName>
    </recommendedName>
</protein>
<gene>
    <name evidence="1" type="ORF">B7P43_G00390</name>
</gene>
<keyword evidence="2" id="KW-1185">Reference proteome</keyword>
<dbReference type="Gene3D" id="3.60.10.10">
    <property type="entry name" value="Endonuclease/exonuclease/phosphatase"/>
    <property type="match status" value="1"/>
</dbReference>
<sequence length="202" mass="23403">MEVDMAYLKALWRQLLGEPEECYVNFNGEGGESHELGVILRGRRCDIIVLNVHAPTEDKIDEVKSKFYEELEHVLGKITKYHKKILLGNFNANVGTEDISKDRRRYSSILDVRSFRAADCDTDHYLVEAKVRERLAVSKQAMHRAHKARFSLQKVNQLEGKEQYCVEISNRFAALENLEAKVDINKRGKLLERISEFHPESR</sequence>
<dbReference type="InParanoid" id="A0A2J7R8U2"/>
<reference evidence="1 2" key="1">
    <citation type="submission" date="2017-12" db="EMBL/GenBank/DDBJ databases">
        <title>Hemimetabolous genomes reveal molecular basis of termite eusociality.</title>
        <authorList>
            <person name="Harrison M.C."/>
            <person name="Jongepier E."/>
            <person name="Robertson H.M."/>
            <person name="Arning N."/>
            <person name="Bitard-Feildel T."/>
            <person name="Chao H."/>
            <person name="Childers C.P."/>
            <person name="Dinh H."/>
            <person name="Doddapaneni H."/>
            <person name="Dugan S."/>
            <person name="Gowin J."/>
            <person name="Greiner C."/>
            <person name="Han Y."/>
            <person name="Hu H."/>
            <person name="Hughes D.S.T."/>
            <person name="Huylmans A.-K."/>
            <person name="Kemena C."/>
            <person name="Kremer L.P.M."/>
            <person name="Lee S.L."/>
            <person name="Lopez-Ezquerra A."/>
            <person name="Mallet L."/>
            <person name="Monroy-Kuhn J.M."/>
            <person name="Moser A."/>
            <person name="Murali S.C."/>
            <person name="Muzny D.M."/>
            <person name="Otani S."/>
            <person name="Piulachs M.-D."/>
            <person name="Poelchau M."/>
            <person name="Qu J."/>
            <person name="Schaub F."/>
            <person name="Wada-Katsumata A."/>
            <person name="Worley K.C."/>
            <person name="Xie Q."/>
            <person name="Ylla G."/>
            <person name="Poulsen M."/>
            <person name="Gibbs R.A."/>
            <person name="Schal C."/>
            <person name="Richards S."/>
            <person name="Belles X."/>
            <person name="Korb J."/>
            <person name="Bornberg-Bauer E."/>
        </authorList>
    </citation>
    <scope>NUCLEOTIDE SEQUENCE [LARGE SCALE GENOMIC DNA]</scope>
    <source>
        <tissue evidence="1">Whole body</tissue>
    </source>
</reference>
<dbReference type="InterPro" id="IPR036691">
    <property type="entry name" value="Endo/exonu/phosph_ase_sf"/>
</dbReference>
<accession>A0A2J7R8U2</accession>
<dbReference type="AlphaFoldDB" id="A0A2J7R8U2"/>
<proteinExistence type="predicted"/>
<comment type="caution">
    <text evidence="1">The sequence shown here is derived from an EMBL/GenBank/DDBJ whole genome shotgun (WGS) entry which is preliminary data.</text>
</comment>
<dbReference type="SUPFAM" id="SSF56219">
    <property type="entry name" value="DNase I-like"/>
    <property type="match status" value="1"/>
</dbReference>